<protein>
    <recommendedName>
        <fullName evidence="9">DoxX family protein</fullName>
    </recommendedName>
</protein>
<keyword evidence="3 5" id="KW-1133">Transmembrane helix</keyword>
<accession>F8FHY2</accession>
<dbReference type="Pfam" id="PF13564">
    <property type="entry name" value="DoxX_2"/>
    <property type="match status" value="1"/>
</dbReference>
<evidence type="ECO:0000256" key="1">
    <source>
        <dbReference type="ARBA" id="ARBA00004141"/>
    </source>
</evidence>
<evidence type="ECO:0000256" key="3">
    <source>
        <dbReference type="ARBA" id="ARBA00022989"/>
    </source>
</evidence>
<feature type="transmembrane region" description="Helical" evidence="5">
    <location>
        <begin position="46"/>
        <end position="64"/>
    </location>
</feature>
<comment type="subcellular location">
    <subcellularLocation>
        <location evidence="1">Membrane</location>
        <topology evidence="1">Multi-pass membrane protein</topology>
    </subcellularLocation>
</comment>
<keyword evidence="2 5" id="KW-0812">Transmembrane</keyword>
<dbReference type="AlphaFoldDB" id="F8FHY2"/>
<organism evidence="7 8">
    <name type="scientific">Paenibacillus mucilaginosus (strain KNP414)</name>
    <dbReference type="NCBI Taxonomy" id="1036673"/>
    <lineage>
        <taxon>Bacteria</taxon>
        <taxon>Bacillati</taxon>
        <taxon>Bacillota</taxon>
        <taxon>Bacilli</taxon>
        <taxon>Bacillales</taxon>
        <taxon>Paenibacillaceae</taxon>
        <taxon>Paenibacillus</taxon>
    </lineage>
</organism>
<evidence type="ECO:0008006" key="9">
    <source>
        <dbReference type="Google" id="ProtNLM"/>
    </source>
</evidence>
<dbReference type="Proteomes" id="UP000006620">
    <property type="component" value="Chromosome"/>
</dbReference>
<evidence type="ECO:0000313" key="8">
    <source>
        <dbReference type="Proteomes" id="UP000006620"/>
    </source>
</evidence>
<gene>
    <name evidence="7" type="ordered locus">KNP414_04794</name>
</gene>
<reference evidence="8" key="1">
    <citation type="submission" date="2011-06" db="EMBL/GenBank/DDBJ databases">
        <title>Complete genome sequence of Paenibacillus mucilaginosus KNP414.</title>
        <authorList>
            <person name="Wang J."/>
            <person name="Hu S."/>
            <person name="Hu X."/>
            <person name="Zhang B."/>
            <person name="Dong D."/>
            <person name="Zhang S."/>
            <person name="Zhao K."/>
            <person name="Wu D."/>
        </authorList>
    </citation>
    <scope>NUCLEOTIDE SEQUENCE [LARGE SCALE GENOMIC DNA]</scope>
    <source>
        <strain evidence="8">KNP414</strain>
    </source>
</reference>
<reference evidence="7 8" key="2">
    <citation type="journal article" date="2013" name="Genome Announc.">
        <title>Genome Sequence of Growth-Improving Paenibacillus mucilaginosus Strain KNP414.</title>
        <authorList>
            <person name="Lu J.J."/>
            <person name="Wang J.F."/>
            <person name="Hu X.F."/>
        </authorList>
    </citation>
    <scope>NUCLEOTIDE SEQUENCE [LARGE SCALE GENOMIC DNA]</scope>
    <source>
        <strain evidence="7 8">KNP414</strain>
    </source>
</reference>
<keyword evidence="6" id="KW-0732">Signal</keyword>
<keyword evidence="4 5" id="KW-0472">Membrane</keyword>
<dbReference type="HOGENOM" id="CLU_126433_4_1_9"/>
<evidence type="ECO:0000256" key="2">
    <source>
        <dbReference type="ARBA" id="ARBA00022692"/>
    </source>
</evidence>
<feature type="transmembrane region" description="Helical" evidence="5">
    <location>
        <begin position="94"/>
        <end position="112"/>
    </location>
</feature>
<dbReference type="PATRIC" id="fig|1036673.3.peg.4419"/>
<evidence type="ECO:0000313" key="7">
    <source>
        <dbReference type="EMBL" id="AEI43324.1"/>
    </source>
</evidence>
<sequence>MNLFSTTAVLLLAAMFTFSAAAKFLRTASMTRHWQEYRYPMPLMQGIAVLEAAVVVSMIASLWLPWIRLLGAGLCAVLMLGAVHAHLIRARHKPFMASNALLMLGLALYLLWTTAAA</sequence>
<name>F8FHY2_PAEMK</name>
<evidence type="ECO:0000256" key="4">
    <source>
        <dbReference type="ARBA" id="ARBA00023136"/>
    </source>
</evidence>
<dbReference type="KEGG" id="pms:KNP414_04794"/>
<proteinExistence type="predicted"/>
<dbReference type="InterPro" id="IPR032808">
    <property type="entry name" value="DoxX"/>
</dbReference>
<evidence type="ECO:0000256" key="5">
    <source>
        <dbReference type="SAM" id="Phobius"/>
    </source>
</evidence>
<evidence type="ECO:0000256" key="6">
    <source>
        <dbReference type="SAM" id="SignalP"/>
    </source>
</evidence>
<dbReference type="EMBL" id="CP002869">
    <property type="protein sequence ID" value="AEI43324.1"/>
    <property type="molecule type" value="Genomic_DNA"/>
</dbReference>
<dbReference type="RefSeq" id="WP_013918477.1">
    <property type="nucleotide sequence ID" value="NC_015690.1"/>
</dbReference>
<dbReference type="GO" id="GO:0016020">
    <property type="term" value="C:membrane"/>
    <property type="evidence" value="ECO:0007669"/>
    <property type="project" value="UniProtKB-SubCell"/>
</dbReference>
<feature type="transmembrane region" description="Helical" evidence="5">
    <location>
        <begin position="69"/>
        <end position="88"/>
    </location>
</feature>
<feature type="chain" id="PRO_5038717819" description="DoxX family protein" evidence="6">
    <location>
        <begin position="23"/>
        <end position="117"/>
    </location>
</feature>
<feature type="signal peptide" evidence="6">
    <location>
        <begin position="1"/>
        <end position="22"/>
    </location>
</feature>